<dbReference type="EMBL" id="GBXM01108771">
    <property type="protein sequence ID" value="JAG99805.1"/>
    <property type="molecule type" value="Transcribed_RNA"/>
</dbReference>
<organism evidence="1">
    <name type="scientific">Anguilla anguilla</name>
    <name type="common">European freshwater eel</name>
    <name type="synonym">Muraena anguilla</name>
    <dbReference type="NCBI Taxonomy" id="7936"/>
    <lineage>
        <taxon>Eukaryota</taxon>
        <taxon>Metazoa</taxon>
        <taxon>Chordata</taxon>
        <taxon>Craniata</taxon>
        <taxon>Vertebrata</taxon>
        <taxon>Euteleostomi</taxon>
        <taxon>Actinopterygii</taxon>
        <taxon>Neopterygii</taxon>
        <taxon>Teleostei</taxon>
        <taxon>Anguilliformes</taxon>
        <taxon>Anguillidae</taxon>
        <taxon>Anguilla</taxon>
    </lineage>
</organism>
<sequence length="27" mass="3080">MSVEVCQTQKIGPTYLCKHLRRVCGQT</sequence>
<name>A0A0E9P5M0_ANGAN</name>
<reference evidence="1" key="2">
    <citation type="journal article" date="2015" name="Fish Shellfish Immunol.">
        <title>Early steps in the European eel (Anguilla anguilla)-Vibrio vulnificus interaction in the gills: Role of the RtxA13 toxin.</title>
        <authorList>
            <person name="Callol A."/>
            <person name="Pajuelo D."/>
            <person name="Ebbesson L."/>
            <person name="Teles M."/>
            <person name="MacKenzie S."/>
            <person name="Amaro C."/>
        </authorList>
    </citation>
    <scope>NUCLEOTIDE SEQUENCE</scope>
</reference>
<accession>A0A0E9P5M0</accession>
<evidence type="ECO:0000313" key="1">
    <source>
        <dbReference type="EMBL" id="JAG99805.1"/>
    </source>
</evidence>
<reference evidence="1" key="1">
    <citation type="submission" date="2014-11" db="EMBL/GenBank/DDBJ databases">
        <authorList>
            <person name="Amaro Gonzalez C."/>
        </authorList>
    </citation>
    <scope>NUCLEOTIDE SEQUENCE</scope>
</reference>
<protein>
    <submittedName>
        <fullName evidence="1">Uncharacterized protein</fullName>
    </submittedName>
</protein>
<proteinExistence type="predicted"/>
<dbReference type="AlphaFoldDB" id="A0A0E9P5M0"/>